<feature type="transmembrane region" description="Helical" evidence="5">
    <location>
        <begin position="124"/>
        <end position="140"/>
    </location>
</feature>
<proteinExistence type="predicted"/>
<reference evidence="7 8" key="1">
    <citation type="submission" date="2013-09" db="EMBL/GenBank/DDBJ databases">
        <authorList>
            <person name="Zeng Z."/>
            <person name="Chen C."/>
        </authorList>
    </citation>
    <scope>NUCLEOTIDE SEQUENCE [LARGE SCALE GENOMIC DNA]</scope>
    <source>
        <strain evidence="7 8">WB 3.3-2</strain>
    </source>
</reference>
<dbReference type="GO" id="GO:0012505">
    <property type="term" value="C:endomembrane system"/>
    <property type="evidence" value="ECO:0007669"/>
    <property type="project" value="UniProtKB-SubCell"/>
</dbReference>
<dbReference type="SMART" id="SM00752">
    <property type="entry name" value="HTTM"/>
    <property type="match status" value="1"/>
</dbReference>
<evidence type="ECO:0000313" key="8">
    <source>
        <dbReference type="Proteomes" id="UP000030152"/>
    </source>
</evidence>
<feature type="transmembrane region" description="Helical" evidence="5">
    <location>
        <begin position="99"/>
        <end position="118"/>
    </location>
</feature>
<accession>A0A0A2LZ45</accession>
<sequence length="283" mass="33952">MKKTDTFLTVFQRQIENHFFYDKNIIWFRRCVYSLLLIKMLFIWPEISMFYRHAISVRTGSFLPHKLFFLPVMHNYYKLYWFIACLTVAMALFFKKNRWLYIAVFIFSVNYVFIANKATNSGDGLLNFLIFMLIFVREGATKYSVTQMVNNAILILVQVYFCLFYFLNALGKIVQPLWRNGNYFTHTWHLSYYANPSFIPYWFFNPTMQLITAWSVMIFEFTFPVLIWFKSYRKPLLVIGLFFHFGIALLLSLPDFGLTMAIVYILFYDFKQKNANNLRESII</sequence>
<evidence type="ECO:0000256" key="1">
    <source>
        <dbReference type="ARBA" id="ARBA00004127"/>
    </source>
</evidence>
<feature type="transmembrane region" description="Helical" evidence="5">
    <location>
        <begin position="32"/>
        <end position="55"/>
    </location>
</feature>
<organism evidence="7 8">
    <name type="scientific">Flavobacterium rivuli WB 3.3-2 = DSM 21788</name>
    <dbReference type="NCBI Taxonomy" id="1121895"/>
    <lineage>
        <taxon>Bacteria</taxon>
        <taxon>Pseudomonadati</taxon>
        <taxon>Bacteroidota</taxon>
        <taxon>Flavobacteriia</taxon>
        <taxon>Flavobacteriales</taxon>
        <taxon>Flavobacteriaceae</taxon>
        <taxon>Flavobacterium</taxon>
    </lineage>
</organism>
<feature type="transmembrane region" description="Helical" evidence="5">
    <location>
        <begin position="75"/>
        <end position="94"/>
    </location>
</feature>
<dbReference type="EMBL" id="JRLX01000047">
    <property type="protein sequence ID" value="KGO84606.1"/>
    <property type="molecule type" value="Genomic_DNA"/>
</dbReference>
<protein>
    <recommendedName>
        <fullName evidence="6">HTTM-like domain-containing protein</fullName>
    </recommendedName>
</protein>
<evidence type="ECO:0000313" key="7">
    <source>
        <dbReference type="EMBL" id="KGO84606.1"/>
    </source>
</evidence>
<comment type="subcellular location">
    <subcellularLocation>
        <location evidence="1">Endomembrane system</location>
        <topology evidence="1">Multi-pass membrane protein</topology>
    </subcellularLocation>
</comment>
<dbReference type="AlphaFoldDB" id="A0A0A2LZ45"/>
<keyword evidence="4 5" id="KW-0472">Membrane</keyword>
<feature type="transmembrane region" description="Helical" evidence="5">
    <location>
        <begin position="211"/>
        <end position="229"/>
    </location>
</feature>
<keyword evidence="3 5" id="KW-1133">Transmembrane helix</keyword>
<gene>
    <name evidence="7" type="ORF">Q765_20700</name>
</gene>
<dbReference type="Proteomes" id="UP000030152">
    <property type="component" value="Unassembled WGS sequence"/>
</dbReference>
<dbReference type="STRING" id="1121895.GCA_000378485_03427"/>
<feature type="domain" description="HTTM-like" evidence="6">
    <location>
        <begin position="18"/>
        <end position="272"/>
    </location>
</feature>
<evidence type="ECO:0000256" key="2">
    <source>
        <dbReference type="ARBA" id="ARBA00022692"/>
    </source>
</evidence>
<feature type="transmembrane region" description="Helical" evidence="5">
    <location>
        <begin position="236"/>
        <end position="267"/>
    </location>
</feature>
<name>A0A0A2LZ45_9FLAO</name>
<dbReference type="OrthoDB" id="341137at2"/>
<evidence type="ECO:0000256" key="5">
    <source>
        <dbReference type="SAM" id="Phobius"/>
    </source>
</evidence>
<comment type="caution">
    <text evidence="7">The sequence shown here is derived from an EMBL/GenBank/DDBJ whole genome shotgun (WGS) entry which is preliminary data.</text>
</comment>
<keyword evidence="8" id="KW-1185">Reference proteome</keyword>
<evidence type="ECO:0000256" key="3">
    <source>
        <dbReference type="ARBA" id="ARBA00022989"/>
    </source>
</evidence>
<evidence type="ECO:0000259" key="6">
    <source>
        <dbReference type="SMART" id="SM00752"/>
    </source>
</evidence>
<keyword evidence="2 5" id="KW-0812">Transmembrane</keyword>
<dbReference type="InterPro" id="IPR011020">
    <property type="entry name" value="HTTM-like"/>
</dbReference>
<feature type="transmembrane region" description="Helical" evidence="5">
    <location>
        <begin position="152"/>
        <end position="170"/>
    </location>
</feature>
<evidence type="ECO:0000256" key="4">
    <source>
        <dbReference type="ARBA" id="ARBA00023136"/>
    </source>
</evidence>